<dbReference type="AlphaFoldDB" id="A0AAV8R8K2"/>
<keyword evidence="5" id="KW-0804">Transcription</keyword>
<dbReference type="Proteomes" id="UP001222027">
    <property type="component" value="Unassembled WGS sequence"/>
</dbReference>
<keyword evidence="2" id="KW-0863">Zinc-finger</keyword>
<dbReference type="InterPro" id="IPR057765">
    <property type="entry name" value="MS1-like_ubiquitin"/>
</dbReference>
<keyword evidence="1" id="KW-0479">Metal-binding</keyword>
<dbReference type="InterPro" id="IPR019787">
    <property type="entry name" value="Znf_PHD-finger"/>
</dbReference>
<accession>A0AAV8R8K2</accession>
<evidence type="ECO:0000313" key="7">
    <source>
        <dbReference type="EMBL" id="KAJ8491412.1"/>
    </source>
</evidence>
<dbReference type="InterPro" id="IPR019786">
    <property type="entry name" value="Zinc_finger_PHD-type_CS"/>
</dbReference>
<keyword evidence="3" id="KW-0862">Zinc</keyword>
<evidence type="ECO:0000313" key="8">
    <source>
        <dbReference type="Proteomes" id="UP001222027"/>
    </source>
</evidence>
<feature type="domain" description="Zinc finger PHD-type" evidence="6">
    <location>
        <begin position="599"/>
        <end position="645"/>
    </location>
</feature>
<dbReference type="InterPro" id="IPR058054">
    <property type="entry name" value="Znf_MS1-like"/>
</dbReference>
<reference evidence="7 8" key="1">
    <citation type="submission" date="2022-12" db="EMBL/GenBank/DDBJ databases">
        <title>Chromosome-scale assembly of the Ensete ventricosum genome.</title>
        <authorList>
            <person name="Dussert Y."/>
            <person name="Stocks J."/>
            <person name="Wendawek A."/>
            <person name="Woldeyes F."/>
            <person name="Nichols R.A."/>
            <person name="Borrell J.S."/>
        </authorList>
    </citation>
    <scope>NUCLEOTIDE SEQUENCE [LARGE SCALE GENOMIC DNA]</scope>
    <source>
        <strain evidence="8">cv. Maze</strain>
        <tissue evidence="7">Seeds</tissue>
    </source>
</reference>
<evidence type="ECO:0000256" key="4">
    <source>
        <dbReference type="ARBA" id="ARBA00023015"/>
    </source>
</evidence>
<evidence type="ECO:0000259" key="6">
    <source>
        <dbReference type="SMART" id="SM00249"/>
    </source>
</evidence>
<name>A0AAV8R8K2_ENSVE</name>
<dbReference type="EMBL" id="JAQQAF010000004">
    <property type="protein sequence ID" value="KAJ8491412.1"/>
    <property type="molecule type" value="Genomic_DNA"/>
</dbReference>
<dbReference type="InterPro" id="IPR013083">
    <property type="entry name" value="Znf_RING/FYVE/PHD"/>
</dbReference>
<evidence type="ECO:0000256" key="3">
    <source>
        <dbReference type="ARBA" id="ARBA00022833"/>
    </source>
</evidence>
<dbReference type="Pfam" id="PF25874">
    <property type="entry name" value="WHD_plant_repro"/>
    <property type="match status" value="1"/>
</dbReference>
<evidence type="ECO:0000256" key="1">
    <source>
        <dbReference type="ARBA" id="ARBA00022723"/>
    </source>
</evidence>
<dbReference type="PROSITE" id="PS01359">
    <property type="entry name" value="ZF_PHD_1"/>
    <property type="match status" value="1"/>
</dbReference>
<evidence type="ECO:0000256" key="5">
    <source>
        <dbReference type="ARBA" id="ARBA00023163"/>
    </source>
</evidence>
<proteinExistence type="predicted"/>
<sequence>MLLMARLCIPFEGARKRRRGEQSFGFDSFCDTGNFSTHLLTGSFQDKLKALLMFAHPEAVAQGELQCHSFQLELHRHPPTSVRLFVLEEDVGASTCRRRCRYCVSVGWGHHIICSKRFHFVLPTKDTVSEVQTISLHSNAEWSTKPTAGSKLVNTNCCLLHGILHSNGFGHLLRINGFEGGSHFLSGHQIMDLWDRICTALQVRKISVIDASTKGKMELRLVHGVAYGEPWFGRWGYRFGRGSYGVTEQMYRRSVDALHALPLPLLLPHLACFGHEIPVMVGKYQSLCNQVLLTLGDLFRFMIELKTRLPPHSMDYHGAAIAEASCRWSTKRVEMAARVIVEQLKNSELRWVTRQEIRDAARAHIGDTGLLDYVLKTLGNHIVGNYIVRRTVNPITKVLEYCLEDISSVFTGHDSKASGNHSKLRIRLQLTRAQLMRDMFYLYKHILREPSSAAATGMLDAIPVAVRMVMDTKQLVKDYQQGPPPPEKAQGSDGYLKLSCSIRMNGVDVERTPPHETVVVPARATIGELKREVGRHFGAVYWGLKTFVPDSIVGVRCRDSDLVHELMPSGSSIVVEGRMEEADGEEMYEGGNGGSKIVVCPCGGKEEDGERMICCDICEVWQHTRCVGIPDEDDVPPVFLCGRCENDMLALPTIW</sequence>
<dbReference type="PANTHER" id="PTHR46201:SF1">
    <property type="entry name" value="PHD FINGER PROTEIN MALE STERILITY 1"/>
    <property type="match status" value="1"/>
</dbReference>
<gene>
    <name evidence="7" type="ORF">OPV22_013133</name>
</gene>
<dbReference type="PANTHER" id="PTHR46201">
    <property type="entry name" value="PHD FINGER PROTEIN MALE MEIOCYTE DEATH 1-RELATED"/>
    <property type="match status" value="1"/>
</dbReference>
<dbReference type="CDD" id="cd15556">
    <property type="entry name" value="PHD_MMD1_like"/>
    <property type="match status" value="1"/>
</dbReference>
<dbReference type="InterPro" id="IPR011011">
    <property type="entry name" value="Znf_FYVE_PHD"/>
</dbReference>
<dbReference type="GO" id="GO:0008270">
    <property type="term" value="F:zinc ion binding"/>
    <property type="evidence" value="ECO:0007669"/>
    <property type="project" value="UniProtKB-KW"/>
</dbReference>
<dbReference type="SMART" id="SM00249">
    <property type="entry name" value="PHD"/>
    <property type="match status" value="1"/>
</dbReference>
<organism evidence="7 8">
    <name type="scientific">Ensete ventricosum</name>
    <name type="common">Abyssinian banana</name>
    <name type="synonym">Musa ensete</name>
    <dbReference type="NCBI Taxonomy" id="4639"/>
    <lineage>
        <taxon>Eukaryota</taxon>
        <taxon>Viridiplantae</taxon>
        <taxon>Streptophyta</taxon>
        <taxon>Embryophyta</taxon>
        <taxon>Tracheophyta</taxon>
        <taxon>Spermatophyta</taxon>
        <taxon>Magnoliopsida</taxon>
        <taxon>Liliopsida</taxon>
        <taxon>Zingiberales</taxon>
        <taxon>Musaceae</taxon>
        <taxon>Ensete</taxon>
    </lineage>
</organism>
<keyword evidence="4" id="KW-0805">Transcription regulation</keyword>
<dbReference type="Pfam" id="PF25565">
    <property type="entry name" value="Ubiquitin_At1g33420"/>
    <property type="match status" value="1"/>
</dbReference>
<protein>
    <recommendedName>
        <fullName evidence="6">Zinc finger PHD-type domain-containing protein</fullName>
    </recommendedName>
</protein>
<dbReference type="Pfam" id="PF00628">
    <property type="entry name" value="PHD"/>
    <property type="match status" value="1"/>
</dbReference>
<evidence type="ECO:0000256" key="2">
    <source>
        <dbReference type="ARBA" id="ARBA00022771"/>
    </source>
</evidence>
<dbReference type="Gene3D" id="3.30.40.10">
    <property type="entry name" value="Zinc/RING finger domain, C3HC4 (zinc finger)"/>
    <property type="match status" value="1"/>
</dbReference>
<comment type="caution">
    <text evidence="7">The sequence shown here is derived from an EMBL/GenBank/DDBJ whole genome shotgun (WGS) entry which is preliminary data.</text>
</comment>
<dbReference type="InterPro" id="IPR059080">
    <property type="entry name" value="WHD_PTC1"/>
</dbReference>
<keyword evidence="8" id="KW-1185">Reference proteome</keyword>
<dbReference type="SUPFAM" id="SSF57903">
    <property type="entry name" value="FYVE/PHD zinc finger"/>
    <property type="match status" value="1"/>
</dbReference>
<dbReference type="InterPro" id="IPR001965">
    <property type="entry name" value="Znf_PHD"/>
</dbReference>